<dbReference type="Pfam" id="PF13516">
    <property type="entry name" value="LRR_6"/>
    <property type="match status" value="4"/>
</dbReference>
<sequence length="435" mass="49260">MTKKKIDELFFLLFCEKNSDGTKHLRLQGRELYQRIGKRLNAENMSELATFLLKYPDIISINLSYNDIGDEGLRILSKEVFSQENKVQYLNLMHCDILAHGLHSLTSATCLKLRKVWLLGNKFGVPGARYIGSLLEKCPDLELLDIGETDQTLESIESILTLIEKGSLKHLNISKILPSSYYSQYNDTIVADDLGNLLKMNETLEVLRIQKFNFDGHDIELLLGGLYLHKKLTLLDLGANRIGSHGAELLAEWLKTRPNLIALRLASNTITTPGAQALGLALPFSRIRYLDLHDNKIGDKGLAEIIDSLKKSTQMRLLFIWGNKIGKRVLPKLERILKAGTLKQENIDVQIYYVDGERKAAYYPANYFEKKSFSLSPFGFPPELSIKRVKIPHSNAQPRALIQLDNIDRFPPVNEQLGLKVAKIKPDNDIIHKSV</sequence>
<dbReference type="PANTHER" id="PTHR24111">
    <property type="entry name" value="LEUCINE-RICH REPEAT-CONTAINING PROTEIN 34"/>
    <property type="match status" value="1"/>
</dbReference>
<reference evidence="2 3" key="1">
    <citation type="submission" date="2024-05" db="EMBL/GenBank/DDBJ databases">
        <title>Genetic variation in Jamaican populations of the coffee berry borer (Hypothenemus hampei).</title>
        <authorList>
            <person name="Errbii M."/>
            <person name="Myrie A."/>
        </authorList>
    </citation>
    <scope>NUCLEOTIDE SEQUENCE [LARGE SCALE GENOMIC DNA]</scope>
    <source>
        <strain evidence="2">JA-Hopewell-2020-01-JO</strain>
        <tissue evidence="2">Whole body</tissue>
    </source>
</reference>
<dbReference type="Gene3D" id="3.80.10.10">
    <property type="entry name" value="Ribonuclease Inhibitor"/>
    <property type="match status" value="2"/>
</dbReference>
<organism evidence="2 3">
    <name type="scientific">Hypothenemus hampei</name>
    <name type="common">Coffee berry borer</name>
    <dbReference type="NCBI Taxonomy" id="57062"/>
    <lineage>
        <taxon>Eukaryota</taxon>
        <taxon>Metazoa</taxon>
        <taxon>Ecdysozoa</taxon>
        <taxon>Arthropoda</taxon>
        <taxon>Hexapoda</taxon>
        <taxon>Insecta</taxon>
        <taxon>Pterygota</taxon>
        <taxon>Neoptera</taxon>
        <taxon>Endopterygota</taxon>
        <taxon>Coleoptera</taxon>
        <taxon>Polyphaga</taxon>
        <taxon>Cucujiformia</taxon>
        <taxon>Curculionidae</taxon>
        <taxon>Scolytinae</taxon>
        <taxon>Hypothenemus</taxon>
    </lineage>
</organism>
<name>A0ABD1EXB8_HYPHA</name>
<dbReference type="InterPro" id="IPR001611">
    <property type="entry name" value="Leu-rich_rpt"/>
</dbReference>
<accession>A0ABD1EXB8</accession>
<comment type="caution">
    <text evidence="2">The sequence shown here is derived from an EMBL/GenBank/DDBJ whole genome shotgun (WGS) entry which is preliminary data.</text>
</comment>
<proteinExistence type="predicted"/>
<keyword evidence="3" id="KW-1185">Reference proteome</keyword>
<dbReference type="SUPFAM" id="SSF52047">
    <property type="entry name" value="RNI-like"/>
    <property type="match status" value="1"/>
</dbReference>
<dbReference type="PANTHER" id="PTHR24111:SF0">
    <property type="entry name" value="LEUCINE-RICH REPEAT-CONTAINING PROTEIN"/>
    <property type="match status" value="1"/>
</dbReference>
<dbReference type="EMBL" id="JBDJPC010000004">
    <property type="protein sequence ID" value="KAL1505680.1"/>
    <property type="molecule type" value="Genomic_DNA"/>
</dbReference>
<dbReference type="AlphaFoldDB" id="A0ABD1EXB8"/>
<evidence type="ECO:0000256" key="1">
    <source>
        <dbReference type="ARBA" id="ARBA00022737"/>
    </source>
</evidence>
<dbReference type="SMART" id="SM00368">
    <property type="entry name" value="LRR_RI"/>
    <property type="match status" value="5"/>
</dbReference>
<evidence type="ECO:0000313" key="2">
    <source>
        <dbReference type="EMBL" id="KAL1505680.1"/>
    </source>
</evidence>
<dbReference type="Proteomes" id="UP001566132">
    <property type="component" value="Unassembled WGS sequence"/>
</dbReference>
<keyword evidence="1" id="KW-0677">Repeat</keyword>
<evidence type="ECO:0000313" key="3">
    <source>
        <dbReference type="Proteomes" id="UP001566132"/>
    </source>
</evidence>
<dbReference type="InterPro" id="IPR052201">
    <property type="entry name" value="LRR-containing_regulator"/>
</dbReference>
<protein>
    <submittedName>
        <fullName evidence="2">Uncharacterized protein</fullName>
    </submittedName>
</protein>
<gene>
    <name evidence="2" type="ORF">ABEB36_005186</name>
</gene>
<dbReference type="InterPro" id="IPR032675">
    <property type="entry name" value="LRR_dom_sf"/>
</dbReference>